<dbReference type="PANTHER" id="PTHR45790">
    <property type="entry name" value="SIROHEME SYNTHASE-RELATED"/>
    <property type="match status" value="1"/>
</dbReference>
<dbReference type="InterPro" id="IPR050161">
    <property type="entry name" value="Siro_Cobalamin_biosynth"/>
</dbReference>
<dbReference type="EMBL" id="CP003697">
    <property type="protein sequence ID" value="AGF72743.1"/>
    <property type="molecule type" value="Genomic_DNA"/>
</dbReference>
<proteinExistence type="predicted"/>
<dbReference type="InterPro" id="IPR014776">
    <property type="entry name" value="4pyrrole_Mease_sub2"/>
</dbReference>
<keyword evidence="4" id="KW-0949">S-adenosyl-L-methionine</keyword>
<dbReference type="GO" id="GO:0019354">
    <property type="term" value="P:siroheme biosynthetic process"/>
    <property type="evidence" value="ECO:0007669"/>
    <property type="project" value="InterPro"/>
</dbReference>
<dbReference type="EC" id="2.1.1.107" evidence="1"/>
<dbReference type="GO" id="GO:0004851">
    <property type="term" value="F:uroporphyrin-III C-methyltransferase activity"/>
    <property type="evidence" value="ECO:0007669"/>
    <property type="project" value="UniProtKB-EC"/>
</dbReference>
<evidence type="ECO:0000259" key="7">
    <source>
        <dbReference type="Pfam" id="PF00590"/>
    </source>
</evidence>
<dbReference type="InterPro" id="IPR014777">
    <property type="entry name" value="4pyrrole_Mease_sub1"/>
</dbReference>
<evidence type="ECO:0000256" key="6">
    <source>
        <dbReference type="SAM" id="MobiDB-lite"/>
    </source>
</evidence>
<dbReference type="Proteomes" id="UP000011723">
    <property type="component" value="Chromosome"/>
</dbReference>
<dbReference type="CDD" id="cd11642">
    <property type="entry name" value="SUMT"/>
    <property type="match status" value="1"/>
</dbReference>
<protein>
    <recommendedName>
        <fullName evidence="1">uroporphyrinogen-III C-methyltransferase</fullName>
        <ecNumber evidence="1">2.1.1.107</ecNumber>
    </recommendedName>
</protein>
<dbReference type="InterPro" id="IPR006366">
    <property type="entry name" value="CobA/CysG_C"/>
</dbReference>
<dbReference type="RefSeq" id="WP_015401162.1">
    <property type="nucleotide sequence ID" value="NC_020302.1"/>
</dbReference>
<evidence type="ECO:0000256" key="3">
    <source>
        <dbReference type="ARBA" id="ARBA00022679"/>
    </source>
</evidence>
<evidence type="ECO:0000313" key="9">
    <source>
        <dbReference type="Proteomes" id="UP000011723"/>
    </source>
</evidence>
<evidence type="ECO:0000256" key="5">
    <source>
        <dbReference type="ARBA" id="ARBA00023244"/>
    </source>
</evidence>
<name>M1NMZ1_9CORY</name>
<dbReference type="OrthoDB" id="9815856at2"/>
<dbReference type="HOGENOM" id="CLU_011276_7_0_11"/>
<keyword evidence="2 8" id="KW-0489">Methyltransferase</keyword>
<evidence type="ECO:0000256" key="4">
    <source>
        <dbReference type="ARBA" id="ARBA00022691"/>
    </source>
</evidence>
<keyword evidence="5" id="KW-0627">Porphyrin biosynthesis</keyword>
<evidence type="ECO:0000256" key="2">
    <source>
        <dbReference type="ARBA" id="ARBA00022603"/>
    </source>
</evidence>
<accession>M1NMZ1</accession>
<dbReference type="eggNOG" id="COG0007">
    <property type="taxonomic scope" value="Bacteria"/>
</dbReference>
<reference evidence="8 9" key="1">
    <citation type="journal article" date="2012" name="Stand. Genomic Sci.">
        <title>Genome sequence of the halotolerant bacterium Corynebacterium halotolerans type strain YIM 70093(T) (= DSM 44683(T)).</title>
        <authorList>
            <person name="Ruckert C."/>
            <person name="Albersmeier A."/>
            <person name="Al-Dilaimi A."/>
            <person name="Niehaus K."/>
            <person name="Szczepanowski R."/>
            <person name="Kalinowski J."/>
        </authorList>
    </citation>
    <scope>NUCLEOTIDE SEQUENCE [LARGE SCALE GENOMIC DNA]</scope>
    <source>
        <strain evidence="8">YIM 70093</strain>
    </source>
</reference>
<dbReference type="NCBIfam" id="TIGR01469">
    <property type="entry name" value="cobA_cysG_Cterm"/>
    <property type="match status" value="1"/>
</dbReference>
<dbReference type="KEGG" id="chn:A605_08705"/>
<dbReference type="GO" id="GO:0032259">
    <property type="term" value="P:methylation"/>
    <property type="evidence" value="ECO:0007669"/>
    <property type="project" value="UniProtKB-KW"/>
</dbReference>
<dbReference type="PANTHER" id="PTHR45790:SF3">
    <property type="entry name" value="S-ADENOSYL-L-METHIONINE-DEPENDENT UROPORPHYRINOGEN III METHYLTRANSFERASE, CHLOROPLASTIC"/>
    <property type="match status" value="1"/>
</dbReference>
<dbReference type="InterPro" id="IPR035996">
    <property type="entry name" value="4pyrrol_Methylase_sf"/>
</dbReference>
<evidence type="ECO:0000313" key="8">
    <source>
        <dbReference type="EMBL" id="AGF72743.1"/>
    </source>
</evidence>
<feature type="region of interest" description="Disordered" evidence="6">
    <location>
        <begin position="1"/>
        <end position="24"/>
    </location>
</feature>
<dbReference type="Gene3D" id="3.40.1010.10">
    <property type="entry name" value="Cobalt-precorrin-4 Transmethylase, Domain 1"/>
    <property type="match status" value="1"/>
</dbReference>
<dbReference type="Gene3D" id="3.30.950.10">
    <property type="entry name" value="Methyltransferase, Cobalt-precorrin-4 Transmethylase, Domain 2"/>
    <property type="match status" value="1"/>
</dbReference>
<keyword evidence="3" id="KW-0808">Transferase</keyword>
<dbReference type="FunFam" id="3.40.1010.10:FF:000001">
    <property type="entry name" value="Siroheme synthase"/>
    <property type="match status" value="1"/>
</dbReference>
<dbReference type="PATRIC" id="fig|1121362.3.peg.1757"/>
<dbReference type="AlphaFoldDB" id="M1NMZ1"/>
<gene>
    <name evidence="8" type="ORF">A605_08705</name>
</gene>
<dbReference type="Pfam" id="PF00590">
    <property type="entry name" value="TP_methylase"/>
    <property type="match status" value="1"/>
</dbReference>
<sequence length="261" mass="26722">MSAPSPRTDLHPHPTDTSATGLPGVTLVGGGPGAWDLITVRGMHALQAADVILTDHLGPTGELAKLCDTGSKEIIDVSKLPYGRQVAQEKTNQLIVEHARAGKRVVRLKGGDPYVFGRGFEELVVCRAAGVPCEIVPGVTSAVSVPAAAGIPITQRGVVHSFTVVSGHLPPGHPKSLVNWGALAKAGGTISVIMGVRNAAAIADALLAAEMPADTPAVVIQEGTTDAQRAFRCTLGTLAETMADNQVGSPAVYVIGDVAGL</sequence>
<dbReference type="InterPro" id="IPR000878">
    <property type="entry name" value="4pyrrol_Mease"/>
</dbReference>
<dbReference type="STRING" id="1121362.A605_08705"/>
<organism evidence="8 9">
    <name type="scientific">Corynebacterium halotolerans YIM 70093 = DSM 44683</name>
    <dbReference type="NCBI Taxonomy" id="1121362"/>
    <lineage>
        <taxon>Bacteria</taxon>
        <taxon>Bacillati</taxon>
        <taxon>Actinomycetota</taxon>
        <taxon>Actinomycetes</taxon>
        <taxon>Mycobacteriales</taxon>
        <taxon>Corynebacteriaceae</taxon>
        <taxon>Corynebacterium</taxon>
    </lineage>
</organism>
<dbReference type="SUPFAM" id="SSF53790">
    <property type="entry name" value="Tetrapyrrole methylase"/>
    <property type="match status" value="1"/>
</dbReference>
<keyword evidence="9" id="KW-1185">Reference proteome</keyword>
<feature type="domain" description="Tetrapyrrole methylase" evidence="7">
    <location>
        <begin position="25"/>
        <end position="239"/>
    </location>
</feature>
<dbReference type="NCBIfam" id="NF004790">
    <property type="entry name" value="PRK06136.1"/>
    <property type="match status" value="1"/>
</dbReference>
<evidence type="ECO:0000256" key="1">
    <source>
        <dbReference type="ARBA" id="ARBA00012162"/>
    </source>
</evidence>